<organism evidence="5 6">
    <name type="scientific">Solirubrobacter phytolaccae</name>
    <dbReference type="NCBI Taxonomy" id="1404360"/>
    <lineage>
        <taxon>Bacteria</taxon>
        <taxon>Bacillati</taxon>
        <taxon>Actinomycetota</taxon>
        <taxon>Thermoleophilia</taxon>
        <taxon>Solirubrobacterales</taxon>
        <taxon>Solirubrobacteraceae</taxon>
        <taxon>Solirubrobacter</taxon>
    </lineage>
</organism>
<dbReference type="GO" id="GO:0046872">
    <property type="term" value="F:metal ion binding"/>
    <property type="evidence" value="ECO:0007669"/>
    <property type="project" value="UniProtKB-KW"/>
</dbReference>
<protein>
    <submittedName>
        <fullName evidence="5">Polysaccharide deacetylase family protein</fullName>
    </submittedName>
</protein>
<sequence>MLRPAVLVACCLLVFVASARPATPARCSGGSVALTFDDGPAPTTPALLEALQRRGLRATMFNVGVRATAHPELVRAEARAGMWVENHTFTHRRLTALDDARVAFELAEAQRVLGALTGRTPTLMRPPYLATDARVERVAARLGLRQVLATVDTHDSRGASADAIADAAEHLRPGGILLLHDRPEAVDAVPRIADELAARGLCTGPIVIAR</sequence>
<dbReference type="InterPro" id="IPR011330">
    <property type="entry name" value="Glyco_hydro/deAcase_b/a-brl"/>
</dbReference>
<name>A0A9X3NBH0_9ACTN</name>
<dbReference type="Proteomes" id="UP001147653">
    <property type="component" value="Unassembled WGS sequence"/>
</dbReference>
<dbReference type="Pfam" id="PF01522">
    <property type="entry name" value="Polysacc_deac_1"/>
    <property type="match status" value="1"/>
</dbReference>
<feature type="domain" description="NodB homology" evidence="4">
    <location>
        <begin position="30"/>
        <end position="204"/>
    </location>
</feature>
<dbReference type="InterPro" id="IPR002509">
    <property type="entry name" value="NODB_dom"/>
</dbReference>
<keyword evidence="1" id="KW-0479">Metal-binding</keyword>
<keyword evidence="6" id="KW-1185">Reference proteome</keyword>
<dbReference type="GO" id="GO:0005975">
    <property type="term" value="P:carbohydrate metabolic process"/>
    <property type="evidence" value="ECO:0007669"/>
    <property type="project" value="InterPro"/>
</dbReference>
<dbReference type="SUPFAM" id="SSF88713">
    <property type="entry name" value="Glycoside hydrolase/deacetylase"/>
    <property type="match status" value="1"/>
</dbReference>
<dbReference type="EMBL" id="JAPDDP010000051">
    <property type="protein sequence ID" value="MDA0183308.1"/>
    <property type="molecule type" value="Genomic_DNA"/>
</dbReference>
<keyword evidence="3" id="KW-0732">Signal</keyword>
<evidence type="ECO:0000313" key="5">
    <source>
        <dbReference type="EMBL" id="MDA0183308.1"/>
    </source>
</evidence>
<proteinExistence type="predicted"/>
<dbReference type="RefSeq" id="WP_270027700.1">
    <property type="nucleotide sequence ID" value="NZ_JAPDDP010000051.1"/>
</dbReference>
<evidence type="ECO:0000259" key="4">
    <source>
        <dbReference type="PROSITE" id="PS51677"/>
    </source>
</evidence>
<evidence type="ECO:0000256" key="3">
    <source>
        <dbReference type="SAM" id="SignalP"/>
    </source>
</evidence>
<accession>A0A9X3NBH0</accession>
<dbReference type="PANTHER" id="PTHR10587:SF133">
    <property type="entry name" value="CHITIN DEACETYLASE 1-RELATED"/>
    <property type="match status" value="1"/>
</dbReference>
<gene>
    <name evidence="5" type="ORF">OJ997_23555</name>
</gene>
<feature type="chain" id="PRO_5040756160" evidence="3">
    <location>
        <begin position="20"/>
        <end position="210"/>
    </location>
</feature>
<feature type="signal peptide" evidence="3">
    <location>
        <begin position="1"/>
        <end position="19"/>
    </location>
</feature>
<evidence type="ECO:0000256" key="1">
    <source>
        <dbReference type="ARBA" id="ARBA00022723"/>
    </source>
</evidence>
<dbReference type="PANTHER" id="PTHR10587">
    <property type="entry name" value="GLYCOSYL TRANSFERASE-RELATED"/>
    <property type="match status" value="1"/>
</dbReference>
<dbReference type="GO" id="GO:0016020">
    <property type="term" value="C:membrane"/>
    <property type="evidence" value="ECO:0007669"/>
    <property type="project" value="TreeGrafter"/>
</dbReference>
<dbReference type="Gene3D" id="3.20.20.370">
    <property type="entry name" value="Glycoside hydrolase/deacetylase"/>
    <property type="match status" value="1"/>
</dbReference>
<comment type="caution">
    <text evidence="5">The sequence shown here is derived from an EMBL/GenBank/DDBJ whole genome shotgun (WGS) entry which is preliminary data.</text>
</comment>
<keyword evidence="2" id="KW-0378">Hydrolase</keyword>
<dbReference type="AlphaFoldDB" id="A0A9X3NBH0"/>
<dbReference type="PROSITE" id="PS51677">
    <property type="entry name" value="NODB"/>
    <property type="match status" value="1"/>
</dbReference>
<evidence type="ECO:0000256" key="2">
    <source>
        <dbReference type="ARBA" id="ARBA00022801"/>
    </source>
</evidence>
<dbReference type="CDD" id="cd10917">
    <property type="entry name" value="CE4_NodB_like_6s_7s"/>
    <property type="match status" value="1"/>
</dbReference>
<reference evidence="5" key="1">
    <citation type="submission" date="2022-10" db="EMBL/GenBank/DDBJ databases">
        <title>The WGS of Solirubrobacter phytolaccae KCTC 29190.</title>
        <authorList>
            <person name="Jiang Z."/>
        </authorList>
    </citation>
    <scope>NUCLEOTIDE SEQUENCE</scope>
    <source>
        <strain evidence="5">KCTC 29190</strain>
    </source>
</reference>
<dbReference type="GO" id="GO:0016810">
    <property type="term" value="F:hydrolase activity, acting on carbon-nitrogen (but not peptide) bonds"/>
    <property type="evidence" value="ECO:0007669"/>
    <property type="project" value="InterPro"/>
</dbReference>
<dbReference type="InterPro" id="IPR050248">
    <property type="entry name" value="Polysacc_deacetylase_ArnD"/>
</dbReference>
<evidence type="ECO:0000313" key="6">
    <source>
        <dbReference type="Proteomes" id="UP001147653"/>
    </source>
</evidence>